<organism evidence="3 4">
    <name type="scientific">Streptomyces actuosus</name>
    <dbReference type="NCBI Taxonomy" id="1885"/>
    <lineage>
        <taxon>Bacteria</taxon>
        <taxon>Bacillati</taxon>
        <taxon>Actinomycetota</taxon>
        <taxon>Actinomycetes</taxon>
        <taxon>Kitasatosporales</taxon>
        <taxon>Streptomycetaceae</taxon>
        <taxon>Streptomyces</taxon>
    </lineage>
</organism>
<dbReference type="EMBL" id="JAFFZS010000003">
    <property type="protein sequence ID" value="MBN0043752.1"/>
    <property type="molecule type" value="Genomic_DNA"/>
</dbReference>
<feature type="domain" description="Macro" evidence="2">
    <location>
        <begin position="123"/>
        <end position="336"/>
    </location>
</feature>
<dbReference type="SUPFAM" id="SSF52949">
    <property type="entry name" value="Macro domain-like"/>
    <property type="match status" value="1"/>
</dbReference>
<evidence type="ECO:0000313" key="3">
    <source>
        <dbReference type="EMBL" id="MBN0043752.1"/>
    </source>
</evidence>
<evidence type="ECO:0000256" key="1">
    <source>
        <dbReference type="SAM" id="MobiDB-lite"/>
    </source>
</evidence>
<comment type="caution">
    <text evidence="3">The sequence shown here is derived from an EMBL/GenBank/DDBJ whole genome shotgun (WGS) entry which is preliminary data.</text>
</comment>
<dbReference type="PROSITE" id="PS51154">
    <property type="entry name" value="MACRO"/>
    <property type="match status" value="1"/>
</dbReference>
<dbReference type="Proteomes" id="UP000788262">
    <property type="component" value="Unassembled WGS sequence"/>
</dbReference>
<feature type="region of interest" description="Disordered" evidence="1">
    <location>
        <begin position="80"/>
        <end position="126"/>
    </location>
</feature>
<dbReference type="Gene3D" id="3.40.220.10">
    <property type="entry name" value="Leucine Aminopeptidase, subunit E, domain 1"/>
    <property type="match status" value="1"/>
</dbReference>
<accession>A0ABS2VKW9</accession>
<gene>
    <name evidence="3" type="ORF">JS756_06445</name>
</gene>
<protein>
    <recommendedName>
        <fullName evidence="2">Macro domain-containing protein</fullName>
    </recommendedName>
</protein>
<feature type="compositionally biased region" description="Low complexity" evidence="1">
    <location>
        <begin position="80"/>
        <end position="109"/>
    </location>
</feature>
<sequence length="337" mass="35096">MEEALRRAVDGLDPGQRDVGRITFGLLPGTRALPGKARRSMAAELADIGVDRFRKHQEKLLIRQVAAAIMAAAGTGAPMTHGNATGPGPVATAAASSPASETPEASAVSGTSRPPKSVRAGRHRVDTPFPHGEVTITLHVAPIELIEDVDVLVSSENVYFEMSKTFRRTISGSLRRAGATKDAGGRIVDDVIAHQLRSWSERSAPSGLPVAPGTVAVTSAGALATRGVHRIFHAAVTTPRATGNGYETAPEAVALAVRRVFELAGEERDSGEVPLRSVALPLFGAGRGGLAAWRSAEAVLGALEIALAADPAWSVHLVTRNPVSAGVVLDALAARRR</sequence>
<keyword evidence="4" id="KW-1185">Reference proteome</keyword>
<name>A0ABS2VKW9_STRAS</name>
<evidence type="ECO:0000259" key="2">
    <source>
        <dbReference type="PROSITE" id="PS51154"/>
    </source>
</evidence>
<dbReference type="InterPro" id="IPR043472">
    <property type="entry name" value="Macro_dom-like"/>
</dbReference>
<proteinExistence type="predicted"/>
<dbReference type="InterPro" id="IPR002589">
    <property type="entry name" value="Macro_dom"/>
</dbReference>
<reference evidence="3 4" key="1">
    <citation type="submission" date="2021-02" db="EMBL/GenBank/DDBJ databases">
        <title>Whole genome sequencing of Streptomyces actuosus VRA1.</title>
        <authorList>
            <person name="Sen G."/>
            <person name="Sen A."/>
        </authorList>
    </citation>
    <scope>NUCLEOTIDE SEQUENCE [LARGE SCALE GENOMIC DNA]</scope>
    <source>
        <strain evidence="3 4">VRA1</strain>
    </source>
</reference>
<evidence type="ECO:0000313" key="4">
    <source>
        <dbReference type="Proteomes" id="UP000788262"/>
    </source>
</evidence>